<organism evidence="2">
    <name type="scientific">Eucalyptus grandis</name>
    <name type="common">Flooded gum</name>
    <dbReference type="NCBI Taxonomy" id="71139"/>
    <lineage>
        <taxon>Eukaryota</taxon>
        <taxon>Viridiplantae</taxon>
        <taxon>Streptophyta</taxon>
        <taxon>Embryophyta</taxon>
        <taxon>Tracheophyta</taxon>
        <taxon>Spermatophyta</taxon>
        <taxon>Magnoliopsida</taxon>
        <taxon>eudicotyledons</taxon>
        <taxon>Gunneridae</taxon>
        <taxon>Pentapetalae</taxon>
        <taxon>rosids</taxon>
        <taxon>malvids</taxon>
        <taxon>Myrtales</taxon>
        <taxon>Myrtaceae</taxon>
        <taxon>Myrtoideae</taxon>
        <taxon>Eucalypteae</taxon>
        <taxon>Eucalyptus</taxon>
    </lineage>
</organism>
<feature type="compositionally biased region" description="Polar residues" evidence="1">
    <location>
        <begin position="1"/>
        <end position="10"/>
    </location>
</feature>
<sequence>MDFIGDTSSRCPEENSGPWTKEERFQKNRDKREFTGLRRGRNHRQIVFSSMLSRVSGRLPGLNLNCRNWNVYCFCLG</sequence>
<dbReference type="Gramene" id="KCW50570">
    <property type="protein sequence ID" value="KCW50570"/>
    <property type="gene ID" value="EUGRSUZ_J00286"/>
</dbReference>
<evidence type="ECO:0000256" key="1">
    <source>
        <dbReference type="SAM" id="MobiDB-lite"/>
    </source>
</evidence>
<feature type="region of interest" description="Disordered" evidence="1">
    <location>
        <begin position="1"/>
        <end position="25"/>
    </location>
</feature>
<dbReference type="AlphaFoldDB" id="A0A059AB23"/>
<dbReference type="InParanoid" id="A0A059AB23"/>
<evidence type="ECO:0000313" key="2">
    <source>
        <dbReference type="EMBL" id="KCW50570.1"/>
    </source>
</evidence>
<accession>A0A059AB23</accession>
<reference evidence="2" key="1">
    <citation type="submission" date="2013-07" db="EMBL/GenBank/DDBJ databases">
        <title>The genome of Eucalyptus grandis.</title>
        <authorList>
            <person name="Schmutz J."/>
            <person name="Hayes R."/>
            <person name="Myburg A."/>
            <person name="Tuskan G."/>
            <person name="Grattapaglia D."/>
            <person name="Rokhsar D.S."/>
        </authorList>
    </citation>
    <scope>NUCLEOTIDE SEQUENCE</scope>
    <source>
        <tissue evidence="2">Leaf extractions</tissue>
    </source>
</reference>
<dbReference type="EMBL" id="KK198762">
    <property type="protein sequence ID" value="KCW50570.1"/>
    <property type="molecule type" value="Genomic_DNA"/>
</dbReference>
<gene>
    <name evidence="2" type="ORF">EUGRSUZ_J00286</name>
</gene>
<protein>
    <submittedName>
        <fullName evidence="2">Uncharacterized protein</fullName>
    </submittedName>
</protein>
<name>A0A059AB23_EUCGR</name>
<proteinExistence type="predicted"/>